<dbReference type="EMBL" id="DVNE01000053">
    <property type="protein sequence ID" value="HIU62040.1"/>
    <property type="molecule type" value="Genomic_DNA"/>
</dbReference>
<dbReference type="NCBIfam" id="TIGR04274">
    <property type="entry name" value="hypoxanDNAglyco"/>
    <property type="match status" value="1"/>
</dbReference>
<keyword evidence="2" id="KW-0326">Glycosidase</keyword>
<keyword evidence="2" id="KW-0378">Hydrolase</keyword>
<dbReference type="Gene3D" id="3.40.470.10">
    <property type="entry name" value="Uracil-DNA glycosylase-like domain"/>
    <property type="match status" value="1"/>
</dbReference>
<dbReference type="InterPro" id="IPR036895">
    <property type="entry name" value="Uracil-DNA_glycosylase-like_sf"/>
</dbReference>
<evidence type="ECO:0000259" key="1">
    <source>
        <dbReference type="Pfam" id="PF03167"/>
    </source>
</evidence>
<dbReference type="SUPFAM" id="SSF52141">
    <property type="entry name" value="Uracil-DNA glycosylase-like"/>
    <property type="match status" value="1"/>
</dbReference>
<dbReference type="CDD" id="cd10032">
    <property type="entry name" value="UDG-F6_HDG"/>
    <property type="match status" value="1"/>
</dbReference>
<dbReference type="InterPro" id="IPR005122">
    <property type="entry name" value="Uracil-DNA_glycosylase-like"/>
</dbReference>
<dbReference type="Pfam" id="PF03167">
    <property type="entry name" value="UDG"/>
    <property type="match status" value="1"/>
</dbReference>
<dbReference type="GO" id="GO:0033958">
    <property type="term" value="F:DNA-deoxyinosine glycosylase activity"/>
    <property type="evidence" value="ECO:0007669"/>
    <property type="project" value="UniProtKB-EC"/>
</dbReference>
<proteinExistence type="predicted"/>
<reference evidence="2" key="1">
    <citation type="submission" date="2020-10" db="EMBL/GenBank/DDBJ databases">
        <authorList>
            <person name="Gilroy R."/>
        </authorList>
    </citation>
    <scope>NUCLEOTIDE SEQUENCE</scope>
    <source>
        <strain evidence="2">CHK195-12923</strain>
    </source>
</reference>
<reference evidence="2" key="2">
    <citation type="journal article" date="2021" name="PeerJ">
        <title>Extensive microbial diversity within the chicken gut microbiome revealed by metagenomics and culture.</title>
        <authorList>
            <person name="Gilroy R."/>
            <person name="Ravi A."/>
            <person name="Getino M."/>
            <person name="Pursley I."/>
            <person name="Horton D.L."/>
            <person name="Alikhan N.F."/>
            <person name="Baker D."/>
            <person name="Gharbi K."/>
            <person name="Hall N."/>
            <person name="Watson M."/>
            <person name="Adriaenssens E.M."/>
            <person name="Foster-Nyarko E."/>
            <person name="Jarju S."/>
            <person name="Secka A."/>
            <person name="Antonio M."/>
            <person name="Oren A."/>
            <person name="Chaudhuri R.R."/>
            <person name="La Ragione R."/>
            <person name="Hildebrand F."/>
            <person name="Pallen M.J."/>
        </authorList>
    </citation>
    <scope>NUCLEOTIDE SEQUENCE</scope>
    <source>
        <strain evidence="2">CHK195-12923</strain>
    </source>
</reference>
<feature type="domain" description="Uracil-DNA glycosylase-like" evidence="1">
    <location>
        <begin position="11"/>
        <end position="143"/>
    </location>
</feature>
<dbReference type="EC" id="3.2.2.15" evidence="2"/>
<protein>
    <submittedName>
        <fullName evidence="2">DNA-deoxyinosine glycosylase</fullName>
        <ecNumber evidence="2">3.2.2.15</ecNumber>
    </submittedName>
</protein>
<gene>
    <name evidence="2" type="ORF">IAB69_05295</name>
</gene>
<dbReference type="Proteomes" id="UP000824110">
    <property type="component" value="Unassembled WGS sequence"/>
</dbReference>
<dbReference type="InterPro" id="IPR026353">
    <property type="entry name" value="Hypoxan-DNA_Glyclase"/>
</dbReference>
<evidence type="ECO:0000313" key="2">
    <source>
        <dbReference type="EMBL" id="HIU62040.1"/>
    </source>
</evidence>
<dbReference type="AlphaFoldDB" id="A0A9D1MKU3"/>
<evidence type="ECO:0000313" key="3">
    <source>
        <dbReference type="Proteomes" id="UP000824110"/>
    </source>
</evidence>
<organism evidence="2 3">
    <name type="scientific">Candidatus Coproplasma excrementigallinarum</name>
    <dbReference type="NCBI Taxonomy" id="2840747"/>
    <lineage>
        <taxon>Bacteria</taxon>
        <taxon>Bacillati</taxon>
        <taxon>Bacillota</taxon>
        <taxon>Clostridia</taxon>
        <taxon>Eubacteriales</taxon>
        <taxon>Candidatus Coproplasma</taxon>
    </lineage>
</organism>
<comment type="caution">
    <text evidence="2">The sequence shown here is derived from an EMBL/GenBank/DDBJ whole genome shotgun (WGS) entry which is preliminary data.</text>
</comment>
<accession>A0A9D1MKU3</accession>
<name>A0A9D1MKU3_9FIRM</name>
<sequence length="165" mass="18594">MSDIKYGFNPVFDKNSRVLILGSFPSVKSRQVEFYYGNKQNRFWRILSGFFGEELPLSTDEKISLLKRQNVALWDIVTQCEIVGSSDVTIKNYKVADLGIVTSVANLELIILNGGKAAEIFKKNYSWLNIRTEFLPSTSPANTRCDEGLWYKALASVFGEVHTGV</sequence>